<dbReference type="InterPro" id="IPR035669">
    <property type="entry name" value="SGNH_plant_lipase-like"/>
</dbReference>
<evidence type="ECO:0000256" key="1">
    <source>
        <dbReference type="ARBA" id="ARBA00004613"/>
    </source>
</evidence>
<feature type="signal peptide" evidence="8">
    <location>
        <begin position="1"/>
        <end position="30"/>
    </location>
</feature>
<sequence length="1038" mass="114461">MEYWRPKICYLVLLLLVVVLILRLSDWANGVQQVPCYFIFGDSLYDNGNNNNLPTRARANYLPYGIDLPGGPTGRFSNGRNLTDVITQLLGFDNFIPPFATASGQEILKGVNYASGGAGIREETGRNNLGVVISLNGQLQNHKTTVSRIASILGDQESATQHLSKCLYTVGFGSNDYINNYLLPQFYPTSRQYPPDQYATVLIQQYSQKLKTLHNYGAKKIALFGIGPLGCAPGPVAMYGTNGSACVDYINKAIQLFNTNLKTLVDDLNNQFRDAKFIYINAYDLLFADASVGIQDDLVTTIIGPCCPVANLPMNNGILTCIPFSTSCSIRYANIFWDGVHSSETVNVITGRRAYMALNPTDTYPIDIRRLIQLPFLVYGLAQLHYTTMAITISFQLQPGPINYLPYGIDFPTGRTGRFSNGRNMVDILADLLGFDNPIPSFATTSGLDILKGVNYASGSSGIRDETGQHLGARINMNNQLLNHQYIESGIVNMSGDKESAVKYLCKCIYTVGITCCNYISNYLLPQLYPTSRLYTPDQYARVLTQQYSQQLKTLYNYGARKVVLFGLAPLGCTLPNMAIDGTNNGSSLKTLVDDLNNDLQDAEFIFINIYDIMSSISTGFRVSDMPCCEVIARNNANLVCIPFRIPCENRAEYLWWDGTHPTEAGNLMVARRSYICHLVLSLILMDLSKWVNGAEQVPCYFIFGDSLWDNGNNNALSTKAKANYPPYGIDFPEGATGRFTNGRNMGDILAQLLGFENFIPSFAHASNAKDQEILRGVNYASGGAGIRNETTRNNLGPVISMDMQLQNHQNTASRIAKILGNSEESAAKHLSKCIYSVGIGNNDYINNYLLPQFYPTNSSYTPDQYATVLIQQYSLQLKTLYNFGARKVALFGLGLIGCTPGCIAMYGNGTSCVEYINNEVQMFNTKLVSLVDELNNNFQDTKFIYVNTSSVSSSIPATVINTSPCCEVGNLTANNGILTCIPSGTACPNRAEHIMWDAAHPTEAAYVMMAERSYKAQLPSDTYPIDIHHLAQLNLTN</sequence>
<dbReference type="SUPFAM" id="SSF52266">
    <property type="entry name" value="SGNH hydrolase"/>
    <property type="match status" value="2"/>
</dbReference>
<dbReference type="EMBL" id="BDQV01000490">
    <property type="protein sequence ID" value="GAY65514.1"/>
    <property type="molecule type" value="Genomic_DNA"/>
</dbReference>
<evidence type="ECO:0000313" key="9">
    <source>
        <dbReference type="EMBL" id="GAY65514.1"/>
    </source>
</evidence>
<comment type="subcellular location">
    <subcellularLocation>
        <location evidence="1">Secreted</location>
    </subcellularLocation>
</comment>
<comment type="caution">
    <text evidence="9">The sequence shown here is derived from an EMBL/GenBank/DDBJ whole genome shotgun (WGS) entry which is preliminary data.</text>
</comment>
<dbReference type="Proteomes" id="UP000236630">
    <property type="component" value="Unassembled WGS sequence"/>
</dbReference>
<keyword evidence="3" id="KW-0964">Secreted</keyword>
<keyword evidence="4 8" id="KW-0732">Signal</keyword>
<dbReference type="GO" id="GO:0016788">
    <property type="term" value="F:hydrolase activity, acting on ester bonds"/>
    <property type="evidence" value="ECO:0007669"/>
    <property type="project" value="InterPro"/>
</dbReference>
<dbReference type="GO" id="GO:0016042">
    <property type="term" value="P:lipid catabolic process"/>
    <property type="evidence" value="ECO:0007669"/>
    <property type="project" value="UniProtKB-KW"/>
</dbReference>
<reference evidence="9 10" key="1">
    <citation type="journal article" date="2017" name="Front. Genet.">
        <title>Draft sequencing of the heterozygous diploid genome of Satsuma (Citrus unshiu Marc.) using a hybrid assembly approach.</title>
        <authorList>
            <person name="Shimizu T."/>
            <person name="Tanizawa Y."/>
            <person name="Mochizuki T."/>
            <person name="Nagasaki H."/>
            <person name="Yoshioka T."/>
            <person name="Toyoda A."/>
            <person name="Fujiyama A."/>
            <person name="Kaminuma E."/>
            <person name="Nakamura Y."/>
        </authorList>
    </citation>
    <scope>NUCLEOTIDE SEQUENCE [LARGE SCALE GENOMIC DNA]</scope>
    <source>
        <strain evidence="10">cv. Miyagawa wase</strain>
    </source>
</reference>
<keyword evidence="6" id="KW-0442">Lipid degradation</keyword>
<gene>
    <name evidence="9" type="ORF">CUMW_241720</name>
</gene>
<dbReference type="Pfam" id="PF00657">
    <property type="entry name" value="Lipase_GDSL"/>
    <property type="match status" value="3"/>
</dbReference>
<evidence type="ECO:0000256" key="3">
    <source>
        <dbReference type="ARBA" id="ARBA00022525"/>
    </source>
</evidence>
<organism evidence="9 10">
    <name type="scientific">Citrus unshiu</name>
    <name type="common">Satsuma mandarin</name>
    <name type="synonym">Citrus nobilis var. unshiu</name>
    <dbReference type="NCBI Taxonomy" id="55188"/>
    <lineage>
        <taxon>Eukaryota</taxon>
        <taxon>Viridiplantae</taxon>
        <taxon>Streptophyta</taxon>
        <taxon>Embryophyta</taxon>
        <taxon>Tracheophyta</taxon>
        <taxon>Spermatophyta</taxon>
        <taxon>Magnoliopsida</taxon>
        <taxon>eudicotyledons</taxon>
        <taxon>Gunneridae</taxon>
        <taxon>Pentapetalae</taxon>
        <taxon>rosids</taxon>
        <taxon>malvids</taxon>
        <taxon>Sapindales</taxon>
        <taxon>Rutaceae</taxon>
        <taxon>Aurantioideae</taxon>
        <taxon>Citrus</taxon>
    </lineage>
</organism>
<dbReference type="AlphaFoldDB" id="A0A2H5QLK9"/>
<evidence type="ECO:0000256" key="5">
    <source>
        <dbReference type="ARBA" id="ARBA00022801"/>
    </source>
</evidence>
<dbReference type="InterPro" id="IPR051238">
    <property type="entry name" value="GDSL_esterase/lipase"/>
</dbReference>
<name>A0A2H5QLK9_CITUN</name>
<dbReference type="InterPro" id="IPR036514">
    <property type="entry name" value="SGNH_hydro_sf"/>
</dbReference>
<dbReference type="STRING" id="55188.A0A2H5QLK9"/>
<dbReference type="FunFam" id="3.40.50.1110:FF:000003">
    <property type="entry name" value="GDSL esterase/lipase APG"/>
    <property type="match status" value="3"/>
</dbReference>
<keyword evidence="10" id="KW-1185">Reference proteome</keyword>
<dbReference type="PANTHER" id="PTHR45650">
    <property type="entry name" value="GDSL-LIKE LIPASE/ACYLHYDROLASE-RELATED"/>
    <property type="match status" value="1"/>
</dbReference>
<dbReference type="PANTHER" id="PTHR45650:SF9">
    <property type="entry name" value="SGNH HYDROLASE-TYPE ESTERASE DOMAIN-CONTAINING PROTEIN"/>
    <property type="match status" value="1"/>
</dbReference>
<keyword evidence="5" id="KW-0378">Hydrolase</keyword>
<dbReference type="GO" id="GO:0005576">
    <property type="term" value="C:extracellular region"/>
    <property type="evidence" value="ECO:0007669"/>
    <property type="project" value="UniProtKB-SubCell"/>
</dbReference>
<dbReference type="CDD" id="cd01837">
    <property type="entry name" value="SGNH_plant_lipase_like"/>
    <property type="match status" value="2"/>
</dbReference>
<evidence type="ECO:0000256" key="7">
    <source>
        <dbReference type="ARBA" id="ARBA00023098"/>
    </source>
</evidence>
<comment type="similarity">
    <text evidence="2">Belongs to the 'GDSL' lipolytic enzyme family.</text>
</comment>
<evidence type="ECO:0000256" key="4">
    <source>
        <dbReference type="ARBA" id="ARBA00022729"/>
    </source>
</evidence>
<accession>A0A2H5QLK9</accession>
<dbReference type="InterPro" id="IPR001087">
    <property type="entry name" value="GDSL"/>
</dbReference>
<evidence type="ECO:0008006" key="11">
    <source>
        <dbReference type="Google" id="ProtNLM"/>
    </source>
</evidence>
<evidence type="ECO:0000256" key="6">
    <source>
        <dbReference type="ARBA" id="ARBA00022963"/>
    </source>
</evidence>
<evidence type="ECO:0000256" key="8">
    <source>
        <dbReference type="SAM" id="SignalP"/>
    </source>
</evidence>
<evidence type="ECO:0000256" key="2">
    <source>
        <dbReference type="ARBA" id="ARBA00008668"/>
    </source>
</evidence>
<evidence type="ECO:0000313" key="10">
    <source>
        <dbReference type="Proteomes" id="UP000236630"/>
    </source>
</evidence>
<dbReference type="Gene3D" id="3.40.50.1110">
    <property type="entry name" value="SGNH hydrolase"/>
    <property type="match status" value="3"/>
</dbReference>
<protein>
    <recommendedName>
        <fullName evidence="11">SGNH hydrolase-type esterase domain-containing protein</fullName>
    </recommendedName>
</protein>
<feature type="chain" id="PRO_5014153798" description="SGNH hydrolase-type esterase domain-containing protein" evidence="8">
    <location>
        <begin position="31"/>
        <end position="1038"/>
    </location>
</feature>
<proteinExistence type="inferred from homology"/>
<keyword evidence="7" id="KW-0443">Lipid metabolism</keyword>